<name>A0A9D4EF59_DREPO</name>
<dbReference type="SMART" id="SM00249">
    <property type="entry name" value="PHD"/>
    <property type="match status" value="1"/>
</dbReference>
<protein>
    <recommendedName>
        <fullName evidence="6">Zinc finger PHD-type domain-containing protein</fullName>
    </recommendedName>
</protein>
<evidence type="ECO:0000259" key="6">
    <source>
        <dbReference type="SMART" id="SM00249"/>
    </source>
</evidence>
<evidence type="ECO:0000313" key="8">
    <source>
        <dbReference type="Proteomes" id="UP000828390"/>
    </source>
</evidence>
<accession>A0A9D4EF59</accession>
<dbReference type="GO" id="GO:0048188">
    <property type="term" value="C:Set1C/COMPASS complex"/>
    <property type="evidence" value="ECO:0007669"/>
    <property type="project" value="InterPro"/>
</dbReference>
<evidence type="ECO:0000256" key="2">
    <source>
        <dbReference type="ARBA" id="ARBA00022723"/>
    </source>
</evidence>
<keyword evidence="8" id="KW-1185">Reference proteome</keyword>
<comment type="subcellular location">
    <subcellularLocation>
        <location evidence="1">Nucleus</location>
    </subcellularLocation>
</comment>
<dbReference type="GO" id="GO:0008270">
    <property type="term" value="F:zinc ion binding"/>
    <property type="evidence" value="ECO:0007669"/>
    <property type="project" value="UniProtKB-KW"/>
</dbReference>
<dbReference type="PANTHER" id="PTHR46174:SF1">
    <property type="entry name" value="CXXC-TYPE ZINC FINGER PROTEIN 1"/>
    <property type="match status" value="1"/>
</dbReference>
<keyword evidence="5" id="KW-0539">Nucleus</keyword>
<comment type="caution">
    <text evidence="7">The sequence shown here is derived from an EMBL/GenBank/DDBJ whole genome shotgun (WGS) entry which is preliminary data.</text>
</comment>
<dbReference type="Gene3D" id="3.30.40.10">
    <property type="entry name" value="Zinc/RING finger domain, C3HC4 (zinc finger)"/>
    <property type="match status" value="1"/>
</dbReference>
<dbReference type="SUPFAM" id="SSF57903">
    <property type="entry name" value="FYVE/PHD zinc finger"/>
    <property type="match status" value="1"/>
</dbReference>
<organism evidence="7 8">
    <name type="scientific">Dreissena polymorpha</name>
    <name type="common">Zebra mussel</name>
    <name type="synonym">Mytilus polymorpha</name>
    <dbReference type="NCBI Taxonomy" id="45954"/>
    <lineage>
        <taxon>Eukaryota</taxon>
        <taxon>Metazoa</taxon>
        <taxon>Spiralia</taxon>
        <taxon>Lophotrochozoa</taxon>
        <taxon>Mollusca</taxon>
        <taxon>Bivalvia</taxon>
        <taxon>Autobranchia</taxon>
        <taxon>Heteroconchia</taxon>
        <taxon>Euheterodonta</taxon>
        <taxon>Imparidentia</taxon>
        <taxon>Neoheterodontei</taxon>
        <taxon>Myida</taxon>
        <taxon>Dreissenoidea</taxon>
        <taxon>Dreissenidae</taxon>
        <taxon>Dreissena</taxon>
    </lineage>
</organism>
<dbReference type="GO" id="GO:0045893">
    <property type="term" value="P:positive regulation of DNA-templated transcription"/>
    <property type="evidence" value="ECO:0007669"/>
    <property type="project" value="TreeGrafter"/>
</dbReference>
<keyword evidence="4" id="KW-0862">Zinc</keyword>
<dbReference type="InterPro" id="IPR011011">
    <property type="entry name" value="Znf_FYVE_PHD"/>
</dbReference>
<dbReference type="AlphaFoldDB" id="A0A9D4EF59"/>
<dbReference type="InterPro" id="IPR000318">
    <property type="entry name" value="Nase_comp1_CS"/>
</dbReference>
<dbReference type="Pfam" id="PF00628">
    <property type="entry name" value="PHD"/>
    <property type="match status" value="1"/>
</dbReference>
<feature type="domain" description="Zinc finger PHD-type" evidence="6">
    <location>
        <begin position="108"/>
        <end position="154"/>
    </location>
</feature>
<dbReference type="PROSITE" id="PS00699">
    <property type="entry name" value="NITROGENASE_1_1"/>
    <property type="match status" value="1"/>
</dbReference>
<reference evidence="7" key="1">
    <citation type="journal article" date="2019" name="bioRxiv">
        <title>The Genome of the Zebra Mussel, Dreissena polymorpha: A Resource for Invasive Species Research.</title>
        <authorList>
            <person name="McCartney M.A."/>
            <person name="Auch B."/>
            <person name="Kono T."/>
            <person name="Mallez S."/>
            <person name="Zhang Y."/>
            <person name="Obille A."/>
            <person name="Becker A."/>
            <person name="Abrahante J.E."/>
            <person name="Garbe J."/>
            <person name="Badalamenti J.P."/>
            <person name="Herman A."/>
            <person name="Mangelson H."/>
            <person name="Liachko I."/>
            <person name="Sullivan S."/>
            <person name="Sone E.D."/>
            <person name="Koren S."/>
            <person name="Silverstein K.A.T."/>
            <person name="Beckman K.B."/>
            <person name="Gohl D.M."/>
        </authorList>
    </citation>
    <scope>NUCLEOTIDE SEQUENCE</scope>
    <source>
        <strain evidence="7">Duluth1</strain>
        <tissue evidence="7">Whole animal</tissue>
    </source>
</reference>
<sequence length="156" mass="17272">MGLSGQVVHLAQERGRTYVLGKGNDMLHGSQGCVVIKAVSDFRIIQEWLIHGTDPSGNECLASLKDSSFNANRDRLNNDSLKMCKLDNLPVRVFEGKSCGIAEDEQVYCICRGIDDESFMIACDVFEVWFHGKCVGVTEEQGEEIDLYTCPSCRTG</sequence>
<dbReference type="InterPro" id="IPR037869">
    <property type="entry name" value="Spp1/CFP1"/>
</dbReference>
<evidence type="ECO:0000313" key="7">
    <source>
        <dbReference type="EMBL" id="KAH3778591.1"/>
    </source>
</evidence>
<keyword evidence="2" id="KW-0479">Metal-binding</keyword>
<gene>
    <name evidence="7" type="ORF">DPMN_180060</name>
</gene>
<keyword evidence="3" id="KW-0863">Zinc-finger</keyword>
<dbReference type="InterPro" id="IPR019787">
    <property type="entry name" value="Znf_PHD-finger"/>
</dbReference>
<evidence type="ECO:0000256" key="4">
    <source>
        <dbReference type="ARBA" id="ARBA00022833"/>
    </source>
</evidence>
<evidence type="ECO:0000256" key="5">
    <source>
        <dbReference type="ARBA" id="ARBA00023242"/>
    </source>
</evidence>
<dbReference type="InterPro" id="IPR001965">
    <property type="entry name" value="Znf_PHD"/>
</dbReference>
<evidence type="ECO:0000256" key="1">
    <source>
        <dbReference type="ARBA" id="ARBA00004123"/>
    </source>
</evidence>
<dbReference type="Proteomes" id="UP000828390">
    <property type="component" value="Unassembled WGS sequence"/>
</dbReference>
<dbReference type="PANTHER" id="PTHR46174">
    <property type="entry name" value="CXXC-TYPE ZINC FINGER PROTEIN 1"/>
    <property type="match status" value="1"/>
</dbReference>
<dbReference type="InterPro" id="IPR013083">
    <property type="entry name" value="Znf_RING/FYVE/PHD"/>
</dbReference>
<reference evidence="7" key="2">
    <citation type="submission" date="2020-11" db="EMBL/GenBank/DDBJ databases">
        <authorList>
            <person name="McCartney M.A."/>
            <person name="Auch B."/>
            <person name="Kono T."/>
            <person name="Mallez S."/>
            <person name="Becker A."/>
            <person name="Gohl D.M."/>
            <person name="Silverstein K.A.T."/>
            <person name="Koren S."/>
            <person name="Bechman K.B."/>
            <person name="Herman A."/>
            <person name="Abrahante J.E."/>
            <person name="Garbe J."/>
        </authorList>
    </citation>
    <scope>NUCLEOTIDE SEQUENCE</scope>
    <source>
        <strain evidence="7">Duluth1</strain>
        <tissue evidence="7">Whole animal</tissue>
    </source>
</reference>
<evidence type="ECO:0000256" key="3">
    <source>
        <dbReference type="ARBA" id="ARBA00022771"/>
    </source>
</evidence>
<proteinExistence type="predicted"/>
<dbReference type="EMBL" id="JAIWYP010000009">
    <property type="protein sequence ID" value="KAH3778591.1"/>
    <property type="molecule type" value="Genomic_DNA"/>
</dbReference>